<dbReference type="EMBL" id="SGIS01000078">
    <property type="protein sequence ID" value="RZF59167.1"/>
    <property type="molecule type" value="Genomic_DNA"/>
</dbReference>
<dbReference type="Proteomes" id="UP000292085">
    <property type="component" value="Unassembled WGS sequence"/>
</dbReference>
<sequence>MSTASDIDISGVRNVKSKIDSRKFRDVLSAYPTGVCVVAAQSHDGRKHAMAVGSFSSISLDPPLVGFCPAKTSSSAASQTEDAGSLASLSRI</sequence>
<dbReference type="GO" id="GO:0042602">
    <property type="term" value="F:riboflavin reductase (NADPH) activity"/>
    <property type="evidence" value="ECO:0007669"/>
    <property type="project" value="TreeGrafter"/>
</dbReference>
<evidence type="ECO:0000259" key="4">
    <source>
        <dbReference type="Pfam" id="PF01613"/>
    </source>
</evidence>
<keyword evidence="2" id="KW-0560">Oxidoreductase</keyword>
<feature type="domain" description="Flavin reductase like" evidence="4">
    <location>
        <begin position="29"/>
        <end position="77"/>
    </location>
</feature>
<comment type="similarity">
    <text evidence="1">Belongs to the non-flavoprotein flavin reductase family.</text>
</comment>
<accession>A0A4Q6XRN9</accession>
<reference evidence="5 6" key="1">
    <citation type="submission" date="2019-02" db="EMBL/GenBank/DDBJ databases">
        <authorList>
            <person name="Li Y."/>
        </authorList>
    </citation>
    <scope>NUCLEOTIDE SEQUENCE [LARGE SCALE GENOMIC DNA]</scope>
    <source>
        <strain evidence="5 6">3-7</strain>
    </source>
</reference>
<proteinExistence type="inferred from homology"/>
<feature type="region of interest" description="Disordered" evidence="3">
    <location>
        <begin position="71"/>
        <end position="92"/>
    </location>
</feature>
<dbReference type="GO" id="GO:0010181">
    <property type="term" value="F:FMN binding"/>
    <property type="evidence" value="ECO:0007669"/>
    <property type="project" value="InterPro"/>
</dbReference>
<dbReference type="OrthoDB" id="9792858at2"/>
<protein>
    <submittedName>
        <fullName evidence="5">Flavin reductase</fullName>
    </submittedName>
</protein>
<dbReference type="PANTHER" id="PTHR30466:SF11">
    <property type="entry name" value="FLAVIN-DEPENDENT MONOOXYGENASE, REDUCTASE SUBUNIT HSAB"/>
    <property type="match status" value="1"/>
</dbReference>
<evidence type="ECO:0000313" key="5">
    <source>
        <dbReference type="EMBL" id="RZF59167.1"/>
    </source>
</evidence>
<dbReference type="Gene3D" id="2.30.110.10">
    <property type="entry name" value="Electron Transport, Fmn-binding Protein, Chain A"/>
    <property type="match status" value="1"/>
</dbReference>
<dbReference type="SUPFAM" id="SSF50475">
    <property type="entry name" value="FMN-binding split barrel"/>
    <property type="match status" value="1"/>
</dbReference>
<evidence type="ECO:0000256" key="1">
    <source>
        <dbReference type="ARBA" id="ARBA00008898"/>
    </source>
</evidence>
<evidence type="ECO:0000256" key="3">
    <source>
        <dbReference type="SAM" id="MobiDB-lite"/>
    </source>
</evidence>
<dbReference type="InterPro" id="IPR012349">
    <property type="entry name" value="Split_barrel_FMN-bd"/>
</dbReference>
<organism evidence="5 6">
    <name type="scientific">Sphingomonas populi</name>
    <dbReference type="NCBI Taxonomy" id="2484750"/>
    <lineage>
        <taxon>Bacteria</taxon>
        <taxon>Pseudomonadati</taxon>
        <taxon>Pseudomonadota</taxon>
        <taxon>Alphaproteobacteria</taxon>
        <taxon>Sphingomonadales</taxon>
        <taxon>Sphingomonadaceae</taxon>
        <taxon>Sphingomonas</taxon>
    </lineage>
</organism>
<dbReference type="InterPro" id="IPR002563">
    <property type="entry name" value="Flavin_Rdtase-like_dom"/>
</dbReference>
<evidence type="ECO:0000313" key="6">
    <source>
        <dbReference type="Proteomes" id="UP000292085"/>
    </source>
</evidence>
<gene>
    <name evidence="5" type="ORF">EWE75_23150</name>
</gene>
<evidence type="ECO:0000256" key="2">
    <source>
        <dbReference type="ARBA" id="ARBA00023002"/>
    </source>
</evidence>
<keyword evidence="6" id="KW-1185">Reference proteome</keyword>
<dbReference type="InterPro" id="IPR050268">
    <property type="entry name" value="NADH-dep_flavin_reductase"/>
</dbReference>
<name>A0A4Q6XRN9_9SPHN</name>
<dbReference type="Pfam" id="PF01613">
    <property type="entry name" value="Flavin_Reduct"/>
    <property type="match status" value="1"/>
</dbReference>
<dbReference type="AlphaFoldDB" id="A0A4Q6XRN9"/>
<dbReference type="PANTHER" id="PTHR30466">
    <property type="entry name" value="FLAVIN REDUCTASE"/>
    <property type="match status" value="1"/>
</dbReference>
<comment type="caution">
    <text evidence="5">The sequence shown here is derived from an EMBL/GenBank/DDBJ whole genome shotgun (WGS) entry which is preliminary data.</text>
</comment>